<keyword evidence="3" id="KW-0408">Iron</keyword>
<proteinExistence type="predicted"/>
<reference evidence="5" key="1">
    <citation type="journal article" date="2025" name="Foods">
        <title>Unveiling the Microbial Signatures of Arabica Coffee Cherries: Insights into Ripeness Specific Diversity, Functional Traits, and Implications for Quality and Safety.</title>
        <authorList>
            <consortium name="RefSeq"/>
            <person name="Tenea G.N."/>
            <person name="Cifuentes V."/>
            <person name="Reyes P."/>
            <person name="Cevallos-Vallejos M."/>
        </authorList>
    </citation>
    <scope>NUCLEOTIDE SEQUENCE [LARGE SCALE GENOMIC DNA]</scope>
</reference>
<sequence>MEKSCVKEIATQMASADGDRFKDLKAFDDTKADVKGLVDAGIARLPKIFIQPAEELINGLNNCHLEVQLPIIDLSEIRSEDNSKSVLAQIKQAREEWRFFQVTNHWIPQNVLDRMIEGIRKFHLLHQYCSRDRLRTCQNDEDCPS</sequence>
<keyword evidence="2" id="KW-0560">Oxidoreductase</keyword>
<evidence type="ECO:0000313" key="5">
    <source>
        <dbReference type="Proteomes" id="UP001652660"/>
    </source>
</evidence>
<dbReference type="Pfam" id="PF14226">
    <property type="entry name" value="DIOX_N"/>
    <property type="match status" value="1"/>
</dbReference>
<dbReference type="SUPFAM" id="SSF51197">
    <property type="entry name" value="Clavaminate synthase-like"/>
    <property type="match status" value="1"/>
</dbReference>
<dbReference type="GeneID" id="113735611"/>
<dbReference type="GO" id="GO:0016706">
    <property type="term" value="F:2-oxoglutarate-dependent dioxygenase activity"/>
    <property type="evidence" value="ECO:0007669"/>
    <property type="project" value="UniProtKB-ARBA"/>
</dbReference>
<evidence type="ECO:0000313" key="6">
    <source>
        <dbReference type="RefSeq" id="XP_027118405.1"/>
    </source>
</evidence>
<evidence type="ECO:0000256" key="3">
    <source>
        <dbReference type="ARBA" id="ARBA00023004"/>
    </source>
</evidence>
<protein>
    <submittedName>
        <fullName evidence="6">Deacetoxyvindoline 4-hydroxylase-like</fullName>
    </submittedName>
</protein>
<reference evidence="6" key="2">
    <citation type="submission" date="2025-08" db="UniProtKB">
        <authorList>
            <consortium name="RefSeq"/>
        </authorList>
    </citation>
    <scope>IDENTIFICATION</scope>
    <source>
        <tissue evidence="6">Leaves</tissue>
    </source>
</reference>
<organism evidence="5 6">
    <name type="scientific">Coffea arabica</name>
    <name type="common">Arabian coffee</name>
    <dbReference type="NCBI Taxonomy" id="13443"/>
    <lineage>
        <taxon>Eukaryota</taxon>
        <taxon>Viridiplantae</taxon>
        <taxon>Streptophyta</taxon>
        <taxon>Embryophyta</taxon>
        <taxon>Tracheophyta</taxon>
        <taxon>Spermatophyta</taxon>
        <taxon>Magnoliopsida</taxon>
        <taxon>eudicotyledons</taxon>
        <taxon>Gunneridae</taxon>
        <taxon>Pentapetalae</taxon>
        <taxon>asterids</taxon>
        <taxon>lamiids</taxon>
        <taxon>Gentianales</taxon>
        <taxon>Rubiaceae</taxon>
        <taxon>Ixoroideae</taxon>
        <taxon>Gardenieae complex</taxon>
        <taxon>Bertiereae - Coffeeae clade</taxon>
        <taxon>Coffeeae</taxon>
        <taxon>Coffea</taxon>
    </lineage>
</organism>
<dbReference type="Gene3D" id="2.60.120.330">
    <property type="entry name" value="B-lactam Antibiotic, Isopenicillin N Synthase, Chain"/>
    <property type="match status" value="1"/>
</dbReference>
<dbReference type="GO" id="GO:0046872">
    <property type="term" value="F:metal ion binding"/>
    <property type="evidence" value="ECO:0007669"/>
    <property type="project" value="UniProtKB-KW"/>
</dbReference>
<evidence type="ECO:0000256" key="1">
    <source>
        <dbReference type="ARBA" id="ARBA00022723"/>
    </source>
</evidence>
<evidence type="ECO:0000256" key="2">
    <source>
        <dbReference type="ARBA" id="ARBA00023002"/>
    </source>
</evidence>
<dbReference type="RefSeq" id="XP_027118405.1">
    <property type="nucleotide sequence ID" value="XM_027262604.1"/>
</dbReference>
<dbReference type="PANTHER" id="PTHR10209:SF429">
    <property type="entry name" value="1-AMINOCYCLOPROPANE-1-CARBOXYLATE OXIDASE HOMOLOG 1-LIKE"/>
    <property type="match status" value="1"/>
</dbReference>
<dbReference type="AlphaFoldDB" id="A0A6P6WSV0"/>
<keyword evidence="1" id="KW-0479">Metal-binding</keyword>
<dbReference type="OrthoDB" id="288590at2759"/>
<gene>
    <name evidence="6" type="primary">LOC113735611</name>
</gene>
<dbReference type="InterPro" id="IPR026992">
    <property type="entry name" value="DIOX_N"/>
</dbReference>
<dbReference type="InterPro" id="IPR027443">
    <property type="entry name" value="IPNS-like_sf"/>
</dbReference>
<name>A0A6P6WSV0_COFAR</name>
<dbReference type="Proteomes" id="UP001652660">
    <property type="component" value="Chromosome 3e"/>
</dbReference>
<feature type="domain" description="Non-haem dioxygenase N-terminal" evidence="4">
    <location>
        <begin position="69"/>
        <end position="125"/>
    </location>
</feature>
<accession>A0A6P6WSV0</accession>
<dbReference type="PANTHER" id="PTHR10209">
    <property type="entry name" value="OXIDOREDUCTASE, 2OG-FE II OXYGENASE FAMILY PROTEIN"/>
    <property type="match status" value="1"/>
</dbReference>
<keyword evidence="5" id="KW-1185">Reference proteome</keyword>
<evidence type="ECO:0000259" key="4">
    <source>
        <dbReference type="Pfam" id="PF14226"/>
    </source>
</evidence>